<dbReference type="RefSeq" id="WP_245867780.1">
    <property type="nucleotide sequence ID" value="NZ_CP155573.1"/>
</dbReference>
<organism evidence="1 2">
    <name type="scientific">Sporomusa silvacetica DSM 10669</name>
    <dbReference type="NCBI Taxonomy" id="1123289"/>
    <lineage>
        <taxon>Bacteria</taxon>
        <taxon>Bacillati</taxon>
        <taxon>Bacillota</taxon>
        <taxon>Negativicutes</taxon>
        <taxon>Selenomonadales</taxon>
        <taxon>Sporomusaceae</taxon>
        <taxon>Sporomusa</taxon>
    </lineage>
</organism>
<evidence type="ECO:0000313" key="1">
    <source>
        <dbReference type="EMBL" id="XFO68583.1"/>
    </source>
</evidence>
<proteinExistence type="predicted"/>
<evidence type="ECO:0008006" key="3">
    <source>
        <dbReference type="Google" id="ProtNLM"/>
    </source>
</evidence>
<dbReference type="Proteomes" id="UP000216752">
    <property type="component" value="Chromosome"/>
</dbReference>
<gene>
    <name evidence="1" type="ORF">SPSIL_048060</name>
</gene>
<protein>
    <recommendedName>
        <fullName evidence="3">Acetylglutamate kinase</fullName>
    </recommendedName>
</protein>
<dbReference type="EMBL" id="CP155573">
    <property type="protein sequence ID" value="XFO68583.1"/>
    <property type="molecule type" value="Genomic_DNA"/>
</dbReference>
<keyword evidence="2" id="KW-1185">Reference proteome</keyword>
<sequence length="211" mass="23490">MPGGTSRKATAAKWQMASCEDDDSKKQVLFTQSEIGLMNTMRALWEQHVAWTRMTIISIAANLPDKELVSQRLLRNAKDMGNVLKPLYGNKIANEFCYLIREHLLIAGQLIEAAKAGNTREAANAERAWYENADEIANFLNSINPYLPAAAVREMLYQHLALTKSEAVARLSGNFAQDIAAYDKIERQALTMADTITAGIVQQFPQLFAVN</sequence>
<name>A0ABZ3IT34_9FIRM</name>
<evidence type="ECO:0000313" key="2">
    <source>
        <dbReference type="Proteomes" id="UP000216752"/>
    </source>
</evidence>
<accession>A0ABZ3IT34</accession>
<reference evidence="1" key="1">
    <citation type="submission" date="2024-05" db="EMBL/GenBank/DDBJ databases">
        <title>Isolation and characterization of Sporomusa carbonis sp. nov., a carboxydotrophic hydrogenogen in the genus of Sporomusa isolated from a charcoal burning pile.</title>
        <authorList>
            <person name="Boeer T."/>
            <person name="Rosenbaum F."/>
            <person name="Eysell L."/>
            <person name="Mueller V."/>
            <person name="Daniel R."/>
            <person name="Poehlein A."/>
        </authorList>
    </citation>
    <scope>NUCLEOTIDE SEQUENCE [LARGE SCALE GENOMIC DNA]</scope>
    <source>
        <strain evidence="1">DSM 10669</strain>
    </source>
</reference>